<evidence type="ECO:0000313" key="10">
    <source>
        <dbReference type="Proteomes" id="UP000499080"/>
    </source>
</evidence>
<organism evidence="9 10">
    <name type="scientific">Araneus ventricosus</name>
    <name type="common">Orbweaver spider</name>
    <name type="synonym">Epeira ventricosa</name>
    <dbReference type="NCBI Taxonomy" id="182803"/>
    <lineage>
        <taxon>Eukaryota</taxon>
        <taxon>Metazoa</taxon>
        <taxon>Ecdysozoa</taxon>
        <taxon>Arthropoda</taxon>
        <taxon>Chelicerata</taxon>
        <taxon>Arachnida</taxon>
        <taxon>Araneae</taxon>
        <taxon>Araneomorphae</taxon>
        <taxon>Entelegynae</taxon>
        <taxon>Araneoidea</taxon>
        <taxon>Araneidae</taxon>
        <taxon>Araneus</taxon>
    </lineage>
</organism>
<keyword evidence="10" id="KW-1185">Reference proteome</keyword>
<dbReference type="PROSITE" id="PS01209">
    <property type="entry name" value="LDLRA_1"/>
    <property type="match status" value="1"/>
</dbReference>
<dbReference type="InterPro" id="IPR002172">
    <property type="entry name" value="LDrepeatLR_classA_rpt"/>
</dbReference>
<dbReference type="Gene3D" id="4.10.400.10">
    <property type="entry name" value="Low-density Lipoprotein Receptor"/>
    <property type="match status" value="2"/>
</dbReference>
<dbReference type="EMBL" id="BGPR01013784">
    <property type="protein sequence ID" value="GBN62206.1"/>
    <property type="molecule type" value="Genomic_DNA"/>
</dbReference>
<feature type="disulfide bond" evidence="8">
    <location>
        <begin position="83"/>
        <end position="98"/>
    </location>
</feature>
<evidence type="ECO:0000256" key="6">
    <source>
        <dbReference type="ARBA" id="ARBA00023136"/>
    </source>
</evidence>
<comment type="caution">
    <text evidence="9">The sequence shown here is derived from an EMBL/GenBank/DDBJ whole genome shotgun (WGS) entry which is preliminary data.</text>
</comment>
<dbReference type="CDD" id="cd00112">
    <property type="entry name" value="LDLa"/>
    <property type="match status" value="2"/>
</dbReference>
<keyword evidence="4" id="KW-0677">Repeat</keyword>
<dbReference type="OrthoDB" id="6416871at2759"/>
<dbReference type="InterPro" id="IPR023415">
    <property type="entry name" value="LDLR_class-A_CS"/>
</dbReference>
<name>A0A4Y2QGL4_ARAVE</name>
<evidence type="ECO:0000256" key="1">
    <source>
        <dbReference type="ARBA" id="ARBA00004167"/>
    </source>
</evidence>
<comment type="subcellular location">
    <subcellularLocation>
        <location evidence="2">Endomembrane system</location>
    </subcellularLocation>
    <subcellularLocation>
        <location evidence="1">Membrane</location>
        <topology evidence="1">Single-pass membrane protein</topology>
    </subcellularLocation>
</comment>
<keyword evidence="3" id="KW-0812">Transmembrane</keyword>
<evidence type="ECO:0000256" key="5">
    <source>
        <dbReference type="ARBA" id="ARBA00022989"/>
    </source>
</evidence>
<dbReference type="GO" id="GO:0016192">
    <property type="term" value="P:vesicle-mediated transport"/>
    <property type="evidence" value="ECO:0007669"/>
    <property type="project" value="UniProtKB-ARBA"/>
</dbReference>
<dbReference type="PROSITE" id="PS50068">
    <property type="entry name" value="LDLRA_2"/>
    <property type="match status" value="2"/>
</dbReference>
<dbReference type="GO" id="GO:0005886">
    <property type="term" value="C:plasma membrane"/>
    <property type="evidence" value="ECO:0007669"/>
    <property type="project" value="TreeGrafter"/>
</dbReference>
<dbReference type="GO" id="GO:0012505">
    <property type="term" value="C:endomembrane system"/>
    <property type="evidence" value="ECO:0007669"/>
    <property type="project" value="UniProtKB-SubCell"/>
</dbReference>
<dbReference type="Pfam" id="PF00057">
    <property type="entry name" value="Ldl_recept_a"/>
    <property type="match status" value="2"/>
</dbReference>
<evidence type="ECO:0000256" key="4">
    <source>
        <dbReference type="ARBA" id="ARBA00022737"/>
    </source>
</evidence>
<feature type="disulfide bond" evidence="8">
    <location>
        <begin position="126"/>
        <end position="141"/>
    </location>
</feature>
<feature type="disulfide bond" evidence="8">
    <location>
        <begin position="71"/>
        <end position="89"/>
    </location>
</feature>
<gene>
    <name evidence="9" type="ORF">AVEN_149512_1</name>
</gene>
<evidence type="ECO:0000256" key="3">
    <source>
        <dbReference type="ARBA" id="ARBA00022692"/>
    </source>
</evidence>
<evidence type="ECO:0000256" key="8">
    <source>
        <dbReference type="PROSITE-ProRule" id="PRU00124"/>
    </source>
</evidence>
<dbReference type="PANTHER" id="PTHR24270">
    <property type="entry name" value="LOW-DENSITY LIPOPROTEIN RECEPTOR-RELATED"/>
    <property type="match status" value="1"/>
</dbReference>
<dbReference type="SMART" id="SM00192">
    <property type="entry name" value="LDLa"/>
    <property type="match status" value="2"/>
</dbReference>
<dbReference type="InterPro" id="IPR050685">
    <property type="entry name" value="LDLR"/>
</dbReference>
<dbReference type="AlphaFoldDB" id="A0A4Y2QGL4"/>
<dbReference type="PRINTS" id="PR00261">
    <property type="entry name" value="LDLRECEPTOR"/>
</dbReference>
<keyword evidence="7 8" id="KW-1015">Disulfide bond</keyword>
<keyword evidence="6" id="KW-0472">Membrane</keyword>
<accession>A0A4Y2QGL4</accession>
<dbReference type="SUPFAM" id="SSF57424">
    <property type="entry name" value="LDL receptor-like module"/>
    <property type="match status" value="2"/>
</dbReference>
<reference evidence="9 10" key="1">
    <citation type="journal article" date="2019" name="Sci. Rep.">
        <title>Orb-weaving spider Araneus ventricosus genome elucidates the spidroin gene catalogue.</title>
        <authorList>
            <person name="Kono N."/>
            <person name="Nakamura H."/>
            <person name="Ohtoshi R."/>
            <person name="Moran D.A.P."/>
            <person name="Shinohara A."/>
            <person name="Yoshida Y."/>
            <person name="Fujiwara M."/>
            <person name="Mori M."/>
            <person name="Tomita M."/>
            <person name="Arakawa K."/>
        </authorList>
    </citation>
    <scope>NUCLEOTIDE SEQUENCE [LARGE SCALE GENOMIC DNA]</scope>
</reference>
<dbReference type="InterPro" id="IPR036055">
    <property type="entry name" value="LDL_receptor-like_sf"/>
</dbReference>
<proteinExistence type="predicted"/>
<evidence type="ECO:0000256" key="7">
    <source>
        <dbReference type="ARBA" id="ARBA00023157"/>
    </source>
</evidence>
<sequence length="156" mass="17648">MGRGISGLTYLDYVNSILSLCKYFSLALRADCVAMLSRTDSVEVFLISLLAVDFPYFAVDPYHCHPFSFQCLKGKYMSRSWFCIREDNCRDNSDERHCNIDSSIQCPPGWIRCPSGSRCIPSRWVCNGLTDCIDESEETNCGKTYSLCAVSKNNCE</sequence>
<comment type="caution">
    <text evidence="8">Lacks conserved residue(s) required for the propagation of feature annotation.</text>
</comment>
<protein>
    <submittedName>
        <fullName evidence="9">Uncharacterized protein</fullName>
    </submittedName>
</protein>
<keyword evidence="5" id="KW-1133">Transmembrane helix</keyword>
<evidence type="ECO:0000313" key="9">
    <source>
        <dbReference type="EMBL" id="GBN62206.1"/>
    </source>
</evidence>
<evidence type="ECO:0000256" key="2">
    <source>
        <dbReference type="ARBA" id="ARBA00004308"/>
    </source>
</evidence>
<dbReference type="Proteomes" id="UP000499080">
    <property type="component" value="Unassembled WGS sequence"/>
</dbReference>